<dbReference type="EMBL" id="BAABDL010000071">
    <property type="protein sequence ID" value="GAA4068841.1"/>
    <property type="molecule type" value="Genomic_DNA"/>
</dbReference>
<proteinExistence type="predicted"/>
<accession>A0ABP7VJW5</accession>
<reference evidence="2" key="1">
    <citation type="journal article" date="2019" name="Int. J. Syst. Evol. Microbiol.">
        <title>The Global Catalogue of Microorganisms (GCM) 10K type strain sequencing project: providing services to taxonomists for standard genome sequencing and annotation.</title>
        <authorList>
            <consortium name="The Broad Institute Genomics Platform"/>
            <consortium name="The Broad Institute Genome Sequencing Center for Infectious Disease"/>
            <person name="Wu L."/>
            <person name="Ma J."/>
        </authorList>
    </citation>
    <scope>NUCLEOTIDE SEQUENCE [LARGE SCALE GENOMIC DNA]</scope>
    <source>
        <strain evidence="2">JCM 17250</strain>
    </source>
</reference>
<evidence type="ECO:0000313" key="2">
    <source>
        <dbReference type="Proteomes" id="UP001501734"/>
    </source>
</evidence>
<sequence length="117" mass="13337">MNGQSYAIEIEHIIREVFSCERFGFGGVANSDFIRSQPFTAIIAALAYQFSTADANHRSEIEKFIEDNSFYSDFSIDELLFFETSEKIIEGTHIDIGFPNGEEAIKKIILDFRKVVK</sequence>
<organism evidence="1 2">
    <name type="scientific">Amphibacillus indicireducens</name>
    <dbReference type="NCBI Taxonomy" id="1076330"/>
    <lineage>
        <taxon>Bacteria</taxon>
        <taxon>Bacillati</taxon>
        <taxon>Bacillota</taxon>
        <taxon>Bacilli</taxon>
        <taxon>Bacillales</taxon>
        <taxon>Bacillaceae</taxon>
        <taxon>Amphibacillus</taxon>
    </lineage>
</organism>
<gene>
    <name evidence="1" type="ORF">GCM10022410_13450</name>
</gene>
<dbReference type="Proteomes" id="UP001501734">
    <property type="component" value="Unassembled WGS sequence"/>
</dbReference>
<comment type="caution">
    <text evidence="1">The sequence shown here is derived from an EMBL/GenBank/DDBJ whole genome shotgun (WGS) entry which is preliminary data.</text>
</comment>
<keyword evidence="2" id="KW-1185">Reference proteome</keyword>
<name>A0ABP7VJW5_9BACI</name>
<protein>
    <submittedName>
        <fullName evidence="1">Uncharacterized protein</fullName>
    </submittedName>
</protein>
<evidence type="ECO:0000313" key="1">
    <source>
        <dbReference type="EMBL" id="GAA4068841.1"/>
    </source>
</evidence>
<dbReference type="RefSeq" id="WP_344911571.1">
    <property type="nucleotide sequence ID" value="NZ_BAABDL010000071.1"/>
</dbReference>